<reference evidence="2 3" key="1">
    <citation type="journal article" date="2023" name="Limnol Oceanogr Lett">
        <title>Environmental adaptations by the intertidal Antarctic cyanobacterium Halotia branconii CENA392 as revealed using long-read genome sequencing.</title>
        <authorList>
            <person name="Dextro R.B."/>
            <person name="Delbaje E."/>
            <person name="Freitas P.N.N."/>
            <person name="Geraldes V."/>
            <person name="Pinto E."/>
            <person name="Long P.F."/>
            <person name="Fiore M.F."/>
        </authorList>
    </citation>
    <scope>NUCLEOTIDE SEQUENCE [LARGE SCALE GENOMIC DNA]</scope>
    <source>
        <strain evidence="2 3">CENA392</strain>
    </source>
</reference>
<protein>
    <submittedName>
        <fullName evidence="2">Uncharacterized protein</fullName>
    </submittedName>
</protein>
<sequence>MKKVQKNDPIFEQLFAQISPEIKDTFTGDQIKSIKMAFGSNNITSHPVELRVSVPTSELRFYLVFLAGLERRSLQRLRDEKSLHPLWTPSNIIFLIGFLIVLLASSYATFFFILSSVTSTFTPTSPYPTSIPWIDNQSECRHTNRTWRDGKCWDSEHSPMF</sequence>
<keyword evidence="1" id="KW-0472">Membrane</keyword>
<dbReference type="RefSeq" id="WP_281482991.1">
    <property type="nucleotide sequence ID" value="NZ_CP124543.1"/>
</dbReference>
<organism evidence="2 3">
    <name type="scientific">Halotia branconii CENA392</name>
    <dbReference type="NCBI Taxonomy" id="1539056"/>
    <lineage>
        <taxon>Bacteria</taxon>
        <taxon>Bacillati</taxon>
        <taxon>Cyanobacteriota</taxon>
        <taxon>Cyanophyceae</taxon>
        <taxon>Nostocales</taxon>
        <taxon>Nodulariaceae</taxon>
        <taxon>Halotia</taxon>
    </lineage>
</organism>
<evidence type="ECO:0000313" key="2">
    <source>
        <dbReference type="EMBL" id="WGV25704.1"/>
    </source>
</evidence>
<keyword evidence="1" id="KW-0812">Transmembrane</keyword>
<dbReference type="EMBL" id="CP124543">
    <property type="protein sequence ID" value="WGV25704.1"/>
    <property type="molecule type" value="Genomic_DNA"/>
</dbReference>
<keyword evidence="1" id="KW-1133">Transmembrane helix</keyword>
<proteinExistence type="predicted"/>
<evidence type="ECO:0000256" key="1">
    <source>
        <dbReference type="SAM" id="Phobius"/>
    </source>
</evidence>
<evidence type="ECO:0000313" key="3">
    <source>
        <dbReference type="Proteomes" id="UP001223520"/>
    </source>
</evidence>
<dbReference type="KEGG" id="hbq:QI031_28960"/>
<accession>A0AAJ6NSJ0</accession>
<dbReference type="Proteomes" id="UP001223520">
    <property type="component" value="Chromosome"/>
</dbReference>
<keyword evidence="3" id="KW-1185">Reference proteome</keyword>
<gene>
    <name evidence="2" type="ORF">QI031_28960</name>
</gene>
<dbReference type="AlphaFoldDB" id="A0AAJ6NSJ0"/>
<name>A0AAJ6NSJ0_9CYAN</name>
<feature type="transmembrane region" description="Helical" evidence="1">
    <location>
        <begin position="92"/>
        <end position="114"/>
    </location>
</feature>